<evidence type="ECO:0000313" key="2">
    <source>
        <dbReference type="EMBL" id="PCD01804.1"/>
    </source>
</evidence>
<dbReference type="RefSeq" id="WP_096344547.1">
    <property type="nucleotide sequence ID" value="NZ_NWMW01000003.1"/>
</dbReference>
<organism evidence="2 3">
    <name type="scientific">Sphingomonas spermidinifaciens</name>
    <dbReference type="NCBI Taxonomy" id="1141889"/>
    <lineage>
        <taxon>Bacteria</taxon>
        <taxon>Pseudomonadati</taxon>
        <taxon>Pseudomonadota</taxon>
        <taxon>Alphaproteobacteria</taxon>
        <taxon>Sphingomonadales</taxon>
        <taxon>Sphingomonadaceae</taxon>
        <taxon>Sphingomonas</taxon>
    </lineage>
</organism>
<sequence>MAVPARRPAAPNRIVPAEVLGWGVDAEPDNDPTWPMRDRAGDPGPHWPRPALQRTEVKILQSIEYARRPAVFGTAVPPRGLSGVVRRAAFRWSESSWLHWLLLMGADRVNVIEGVADDLAKARIPNIPAEMGARAEWAHNRGGLFRKIAVAGAAAAVIAAAIRRRRV</sequence>
<dbReference type="AlphaFoldDB" id="A0A2A4B2A0"/>
<reference evidence="2" key="1">
    <citation type="submission" date="2017-09" db="EMBL/GenBank/DDBJ databases">
        <title>Sphingomonas spermidinifaciens 9NM-10, whole genome shotgun sequence.</title>
        <authorList>
            <person name="Feng G."/>
            <person name="Zhu H."/>
        </authorList>
    </citation>
    <scope>NUCLEOTIDE SEQUENCE [LARGE SCALE GENOMIC DNA]</scope>
    <source>
        <strain evidence="2">9NM-10</strain>
    </source>
</reference>
<comment type="caution">
    <text evidence="2">The sequence shown here is derived from an EMBL/GenBank/DDBJ whole genome shotgun (WGS) entry which is preliminary data.</text>
</comment>
<dbReference type="Proteomes" id="UP000218366">
    <property type="component" value="Unassembled WGS sequence"/>
</dbReference>
<dbReference type="EMBL" id="NWMW01000003">
    <property type="protein sequence ID" value="PCD01804.1"/>
    <property type="molecule type" value="Genomic_DNA"/>
</dbReference>
<dbReference type="OrthoDB" id="6021991at2"/>
<gene>
    <name evidence="2" type="ORF">COC42_17040</name>
</gene>
<accession>A0A2A4B2A0</accession>
<evidence type="ECO:0000256" key="1">
    <source>
        <dbReference type="SAM" id="MobiDB-lite"/>
    </source>
</evidence>
<proteinExistence type="predicted"/>
<name>A0A2A4B2A0_9SPHN</name>
<protein>
    <submittedName>
        <fullName evidence="2">Uncharacterized protein</fullName>
    </submittedName>
</protein>
<feature type="region of interest" description="Disordered" evidence="1">
    <location>
        <begin position="26"/>
        <end position="49"/>
    </location>
</feature>
<keyword evidence="3" id="KW-1185">Reference proteome</keyword>
<evidence type="ECO:0000313" key="3">
    <source>
        <dbReference type="Proteomes" id="UP000218366"/>
    </source>
</evidence>